<proteinExistence type="predicted"/>
<dbReference type="SUPFAM" id="SSF51430">
    <property type="entry name" value="NAD(P)-linked oxidoreductase"/>
    <property type="match status" value="1"/>
</dbReference>
<protein>
    <submittedName>
        <fullName evidence="2">Aldo/keto reductase</fullName>
    </submittedName>
</protein>
<sequence length="292" mass="32437">MQKRRMEAFQFDSSVVLFGGAKLGQVSQEEADRSITFALENGINHFDTAASYGHAEERMGPLMKKHRSGIFLATKTGQRTKEEAKKEIYRSLERLQVDFVDLLQLHAIGDLTELDKALGKGGAIEAALEAKEEGVVKAIGITGHGHQAPATHLEALRRYPFETVLTPLNYRLYSMPAYREAFDALLAETTSRKVPLRVIKAIAKRPWDSGEERNYATWYKPWDEQKVIDACVQFVLSFEGIAGFASAGDVHLLPKIVSAVDRLGELSQEDAETILREAHDYESPFGAPTSIG</sequence>
<keyword evidence="3" id="KW-1185">Reference proteome</keyword>
<name>A0ABT4QGK7_9BACL</name>
<comment type="caution">
    <text evidence="2">The sequence shown here is derived from an EMBL/GenBank/DDBJ whole genome shotgun (WGS) entry which is preliminary data.</text>
</comment>
<dbReference type="PRINTS" id="PR00069">
    <property type="entry name" value="ALDKETRDTASE"/>
</dbReference>
<gene>
    <name evidence="2" type="ORF">O9H85_27160</name>
</gene>
<dbReference type="InterPro" id="IPR020471">
    <property type="entry name" value="AKR"/>
</dbReference>
<organism evidence="2 3">
    <name type="scientific">Paenibacillus gyeongsangnamensis</name>
    <dbReference type="NCBI Taxonomy" id="3388067"/>
    <lineage>
        <taxon>Bacteria</taxon>
        <taxon>Bacillati</taxon>
        <taxon>Bacillota</taxon>
        <taxon>Bacilli</taxon>
        <taxon>Bacillales</taxon>
        <taxon>Paenibacillaceae</taxon>
        <taxon>Paenibacillus</taxon>
    </lineage>
</organism>
<reference evidence="2 3" key="1">
    <citation type="submission" date="2022-12" db="EMBL/GenBank/DDBJ databases">
        <title>Draft genome sequence of Paenibacillus sp. dW9.</title>
        <authorList>
            <person name="Choi E.-W."/>
            <person name="Kim D.-U."/>
        </authorList>
    </citation>
    <scope>NUCLEOTIDE SEQUENCE [LARGE SCALE GENOMIC DNA]</scope>
    <source>
        <strain evidence="3">dW9</strain>
    </source>
</reference>
<feature type="domain" description="NADP-dependent oxidoreductase" evidence="1">
    <location>
        <begin position="17"/>
        <end position="173"/>
    </location>
</feature>
<dbReference type="EMBL" id="JAQAGZ010000020">
    <property type="protein sequence ID" value="MCZ8516015.1"/>
    <property type="molecule type" value="Genomic_DNA"/>
</dbReference>
<dbReference type="InterPro" id="IPR053135">
    <property type="entry name" value="AKR2_Oxidoreductase"/>
</dbReference>
<dbReference type="Proteomes" id="UP001527882">
    <property type="component" value="Unassembled WGS sequence"/>
</dbReference>
<accession>A0ABT4QGK7</accession>
<dbReference type="InterPro" id="IPR023210">
    <property type="entry name" value="NADP_OxRdtase_dom"/>
</dbReference>
<dbReference type="RefSeq" id="WP_269884542.1">
    <property type="nucleotide sequence ID" value="NZ_JAQAGZ010000020.1"/>
</dbReference>
<evidence type="ECO:0000259" key="1">
    <source>
        <dbReference type="Pfam" id="PF00248"/>
    </source>
</evidence>
<dbReference type="InterPro" id="IPR036812">
    <property type="entry name" value="NAD(P)_OxRdtase_dom_sf"/>
</dbReference>
<dbReference type="CDD" id="cd19100">
    <property type="entry name" value="AKR_unchar"/>
    <property type="match status" value="1"/>
</dbReference>
<dbReference type="Gene3D" id="3.20.20.100">
    <property type="entry name" value="NADP-dependent oxidoreductase domain"/>
    <property type="match status" value="1"/>
</dbReference>
<dbReference type="PANTHER" id="PTHR43312">
    <property type="entry name" value="D-THREO-ALDOSE 1-DEHYDROGENASE"/>
    <property type="match status" value="1"/>
</dbReference>
<evidence type="ECO:0000313" key="3">
    <source>
        <dbReference type="Proteomes" id="UP001527882"/>
    </source>
</evidence>
<dbReference type="PANTHER" id="PTHR43312:SF1">
    <property type="entry name" value="NADP-DEPENDENT OXIDOREDUCTASE DOMAIN-CONTAINING PROTEIN"/>
    <property type="match status" value="1"/>
</dbReference>
<dbReference type="Pfam" id="PF00248">
    <property type="entry name" value="Aldo_ket_red"/>
    <property type="match status" value="1"/>
</dbReference>
<evidence type="ECO:0000313" key="2">
    <source>
        <dbReference type="EMBL" id="MCZ8516015.1"/>
    </source>
</evidence>